<accession>A0A0D0A5V2</accession>
<dbReference type="SMART" id="SM00739">
    <property type="entry name" value="KOW"/>
    <property type="match status" value="5"/>
</dbReference>
<feature type="domain" description="KOW" evidence="1">
    <location>
        <begin position="433"/>
        <end position="460"/>
    </location>
</feature>
<dbReference type="Proteomes" id="UP000054485">
    <property type="component" value="Unassembled WGS sequence"/>
</dbReference>
<organism evidence="2 3">
    <name type="scientific">Suillus luteus UH-Slu-Lm8-n1</name>
    <dbReference type="NCBI Taxonomy" id="930992"/>
    <lineage>
        <taxon>Eukaryota</taxon>
        <taxon>Fungi</taxon>
        <taxon>Dikarya</taxon>
        <taxon>Basidiomycota</taxon>
        <taxon>Agaricomycotina</taxon>
        <taxon>Agaricomycetes</taxon>
        <taxon>Agaricomycetidae</taxon>
        <taxon>Boletales</taxon>
        <taxon>Suillineae</taxon>
        <taxon>Suillaceae</taxon>
        <taxon>Suillus</taxon>
    </lineage>
</organism>
<evidence type="ECO:0000259" key="1">
    <source>
        <dbReference type="SMART" id="SM00739"/>
    </source>
</evidence>
<dbReference type="STRING" id="930992.A0A0D0A5V2"/>
<sequence>QYIAEHLQSKGFPVTVLAWVLGQLYVVSDSPKMISASLPPSHSLSVRDYQRISEEEREAVERSNIKLPQPSWVRIKHGKYKDAIAYVFDSEQSNPSVEVLVPPRDFPYPMPKGSVALLDRSHLPKDNTVADIIHGEEIVGCSYRGAKYFKGLLLKNCHRHLLEYVASPHIDDIRLHLQSGWDTSFVKKSIVAFSMQFLRAGDAVRVIKGAVCSEIGTVLSIDHTIGSACLELGDLVETEVRLEDLERIFYVGDTVRVVAGAYLGLEGHVIEISGDILHLCQDISKEEPPPDESIQVGDHIKVLAGEHMGKCGIVSWFPAGATQLWFRETNSIFIEDEADYSLRPPVIHVTATFVQRSHLPQTITYTTERGYDVRPGDVVSVARGPEYQMKGVVQSVDFPNARLTILSESDQSLIDVPIRFVVKLRNAPLDSFRKIINDEVFLIGGDRKGFRATLYSVGEENCIVAPHGQARIRVKCKDVVTK</sequence>
<reference evidence="3" key="2">
    <citation type="submission" date="2015-01" db="EMBL/GenBank/DDBJ databases">
        <title>Evolutionary Origins and Diversification of the Mycorrhizal Mutualists.</title>
        <authorList>
            <consortium name="DOE Joint Genome Institute"/>
            <consortium name="Mycorrhizal Genomics Consortium"/>
            <person name="Kohler A."/>
            <person name="Kuo A."/>
            <person name="Nagy L.G."/>
            <person name="Floudas D."/>
            <person name="Copeland A."/>
            <person name="Barry K.W."/>
            <person name="Cichocki N."/>
            <person name="Veneault-Fourrey C."/>
            <person name="LaButti K."/>
            <person name="Lindquist E.A."/>
            <person name="Lipzen A."/>
            <person name="Lundell T."/>
            <person name="Morin E."/>
            <person name="Murat C."/>
            <person name="Riley R."/>
            <person name="Ohm R."/>
            <person name="Sun H."/>
            <person name="Tunlid A."/>
            <person name="Henrissat B."/>
            <person name="Grigoriev I.V."/>
            <person name="Hibbett D.S."/>
            <person name="Martin F."/>
        </authorList>
    </citation>
    <scope>NUCLEOTIDE SEQUENCE [LARGE SCALE GENOMIC DNA]</scope>
    <source>
        <strain evidence="3">UH-Slu-Lm8-n1</strain>
    </source>
</reference>
<feature type="domain" description="KOW" evidence="1">
    <location>
        <begin position="293"/>
        <end position="320"/>
    </location>
</feature>
<dbReference type="InParanoid" id="A0A0D0A5V2"/>
<keyword evidence="3" id="KW-1185">Reference proteome</keyword>
<dbReference type="Gene3D" id="2.30.30.30">
    <property type="match status" value="1"/>
</dbReference>
<reference evidence="2 3" key="1">
    <citation type="submission" date="2014-04" db="EMBL/GenBank/DDBJ databases">
        <authorList>
            <consortium name="DOE Joint Genome Institute"/>
            <person name="Kuo A."/>
            <person name="Ruytinx J."/>
            <person name="Rineau F."/>
            <person name="Colpaert J."/>
            <person name="Kohler A."/>
            <person name="Nagy L.G."/>
            <person name="Floudas D."/>
            <person name="Copeland A."/>
            <person name="Barry K.W."/>
            <person name="Cichocki N."/>
            <person name="Veneault-Fourrey C."/>
            <person name="LaButti K."/>
            <person name="Lindquist E.A."/>
            <person name="Lipzen A."/>
            <person name="Lundell T."/>
            <person name="Morin E."/>
            <person name="Murat C."/>
            <person name="Sun H."/>
            <person name="Tunlid A."/>
            <person name="Henrissat B."/>
            <person name="Grigoriev I.V."/>
            <person name="Hibbett D.S."/>
            <person name="Martin F."/>
            <person name="Nordberg H.P."/>
            <person name="Cantor M.N."/>
            <person name="Hua S.X."/>
        </authorList>
    </citation>
    <scope>NUCLEOTIDE SEQUENCE [LARGE SCALE GENOMIC DNA]</scope>
    <source>
        <strain evidence="2 3">UH-Slu-Lm8-n1</strain>
    </source>
</reference>
<dbReference type="InterPro" id="IPR005824">
    <property type="entry name" value="KOW"/>
</dbReference>
<feature type="domain" description="KOW" evidence="1">
    <location>
        <begin position="248"/>
        <end position="275"/>
    </location>
</feature>
<gene>
    <name evidence="2" type="ORF">CY34DRAFT_99340</name>
</gene>
<name>A0A0D0A5V2_9AGAM</name>
<dbReference type="HOGENOM" id="CLU_566936_0_0_1"/>
<dbReference type="InterPro" id="IPR008991">
    <property type="entry name" value="Translation_prot_SH3-like_sf"/>
</dbReference>
<proteinExistence type="predicted"/>
<feature type="domain" description="KOW" evidence="1">
    <location>
        <begin position="197"/>
        <end position="224"/>
    </location>
</feature>
<dbReference type="InterPro" id="IPR014722">
    <property type="entry name" value="Rib_uL2_dom2"/>
</dbReference>
<dbReference type="OrthoDB" id="2683074at2759"/>
<protein>
    <submittedName>
        <fullName evidence="2">Unplaced genomic scaffold CY34scaffold_784, whole genome shotgun sequence</fullName>
    </submittedName>
</protein>
<dbReference type="AlphaFoldDB" id="A0A0D0A5V2"/>
<feature type="domain" description="KOW" evidence="1">
    <location>
        <begin position="372"/>
        <end position="399"/>
    </location>
</feature>
<dbReference type="EMBL" id="KN835915">
    <property type="protein sequence ID" value="KIK33574.1"/>
    <property type="molecule type" value="Genomic_DNA"/>
</dbReference>
<feature type="non-terminal residue" evidence="2">
    <location>
        <position position="1"/>
    </location>
</feature>
<dbReference type="SUPFAM" id="SSF50104">
    <property type="entry name" value="Translation proteins SH3-like domain"/>
    <property type="match status" value="2"/>
</dbReference>
<evidence type="ECO:0000313" key="2">
    <source>
        <dbReference type="EMBL" id="KIK33574.1"/>
    </source>
</evidence>
<evidence type="ECO:0000313" key="3">
    <source>
        <dbReference type="Proteomes" id="UP000054485"/>
    </source>
</evidence>